<dbReference type="InterPro" id="IPR050625">
    <property type="entry name" value="ParA/MinD_ATPase"/>
</dbReference>
<dbReference type="InterPro" id="IPR059050">
    <property type="entry name" value="Rv3660c_N"/>
</dbReference>
<reference evidence="3" key="1">
    <citation type="journal article" date="2019" name="Int. J. Syst. Evol. Microbiol.">
        <title>The Global Catalogue of Microorganisms (GCM) 10K type strain sequencing project: providing services to taxonomists for standard genome sequencing and annotation.</title>
        <authorList>
            <consortium name="The Broad Institute Genomics Platform"/>
            <consortium name="The Broad Institute Genome Sequencing Center for Infectious Disease"/>
            <person name="Wu L."/>
            <person name="Ma J."/>
        </authorList>
    </citation>
    <scope>NUCLEOTIDE SEQUENCE [LARGE SCALE GENOMIC DNA]</scope>
    <source>
        <strain evidence="3">KACC 14249</strain>
    </source>
</reference>
<gene>
    <name evidence="2" type="primary">ssd</name>
    <name evidence="2" type="ORF">ACFQDO_07855</name>
</gene>
<evidence type="ECO:0000259" key="1">
    <source>
        <dbReference type="Pfam" id="PF26563"/>
    </source>
</evidence>
<dbReference type="PANTHER" id="PTHR43384:SF11">
    <property type="entry name" value="SEPTUM SITE DETERMINING PROTEIN"/>
    <property type="match status" value="1"/>
</dbReference>
<accession>A0ABW1JDR2</accession>
<dbReference type="InterPro" id="IPR022521">
    <property type="entry name" value="Rv3660c"/>
</dbReference>
<dbReference type="Pfam" id="PF26563">
    <property type="entry name" value="Rv3660c_N"/>
    <property type="match status" value="1"/>
</dbReference>
<dbReference type="Gene3D" id="3.40.50.300">
    <property type="entry name" value="P-loop containing nucleotide triphosphate hydrolases"/>
    <property type="match status" value="1"/>
</dbReference>
<keyword evidence="3" id="KW-1185">Reference proteome</keyword>
<dbReference type="NCBIfam" id="TIGR03815">
    <property type="entry name" value="CpaE_hom_Actino"/>
    <property type="match status" value="1"/>
</dbReference>
<dbReference type="EMBL" id="JBHSRD010000003">
    <property type="protein sequence ID" value="MFC6007042.1"/>
    <property type="molecule type" value="Genomic_DNA"/>
</dbReference>
<dbReference type="RefSeq" id="WP_345715849.1">
    <property type="nucleotide sequence ID" value="NZ_BAABFP010000004.1"/>
</dbReference>
<dbReference type="InterPro" id="IPR027417">
    <property type="entry name" value="P-loop_NTPase"/>
</dbReference>
<organism evidence="2 3">
    <name type="scientific">Angustibacter luteus</name>
    <dbReference type="NCBI Taxonomy" id="658456"/>
    <lineage>
        <taxon>Bacteria</taxon>
        <taxon>Bacillati</taxon>
        <taxon>Actinomycetota</taxon>
        <taxon>Actinomycetes</taxon>
        <taxon>Kineosporiales</taxon>
        <taxon>Kineosporiaceae</taxon>
    </lineage>
</organism>
<feature type="domain" description="Rv3660c-like CheY-like N-terminal" evidence="1">
    <location>
        <begin position="10"/>
        <end position="120"/>
    </location>
</feature>
<dbReference type="SUPFAM" id="SSF52540">
    <property type="entry name" value="P-loop containing nucleoside triphosphate hydrolases"/>
    <property type="match status" value="1"/>
</dbReference>
<dbReference type="PANTHER" id="PTHR43384">
    <property type="entry name" value="SEPTUM SITE-DETERMINING PROTEIN MIND HOMOLOG, CHLOROPLASTIC-RELATED"/>
    <property type="match status" value="1"/>
</dbReference>
<dbReference type="Proteomes" id="UP001596189">
    <property type="component" value="Unassembled WGS sequence"/>
</dbReference>
<evidence type="ECO:0000313" key="3">
    <source>
        <dbReference type="Proteomes" id="UP001596189"/>
    </source>
</evidence>
<proteinExistence type="predicted"/>
<name>A0ABW1JDR2_9ACTN</name>
<protein>
    <submittedName>
        <fullName evidence="2">Septum site-determining protein Ssd</fullName>
    </submittedName>
</protein>
<comment type="caution">
    <text evidence="2">The sequence shown here is derived from an EMBL/GenBank/DDBJ whole genome shotgun (WGS) entry which is preliminary data.</text>
</comment>
<sequence>MAQDVWLLSGDEVLVVEVQRLAASAGVRVQVASQLPDRGRWPAGLLLVGADRAGVLARSRGARRADVVVVAFARAGAPEGAESDAAWRHAVALGADQVAVLPLAGEWLLERLARTVEPATTAHVLAVLGGCGGAGASLLAGALAVAGADSGRRTLLVDLDQLGGGLDLALGLDDVPGLRWPELTSARGRLPASSLHESLPRAGSLAVLAAGRGDPMDLPVAAATAVLDAAGRGHELVVLDVGRSLDPVAHAALDRADELLLVVPTRLRAVVAARQLVAALGPRASSVTVVARRRPDERWTGRRVADALGLPLAAVLADDPRLDADLARGVLPGARLRSPSRRAAEQCLARVFAARADRDRVAVA</sequence>
<evidence type="ECO:0000313" key="2">
    <source>
        <dbReference type="EMBL" id="MFC6007042.1"/>
    </source>
</evidence>